<organism evidence="4 5">
    <name type="scientific">Parasedimentitalea marina</name>
    <dbReference type="NCBI Taxonomy" id="2483033"/>
    <lineage>
        <taxon>Bacteria</taxon>
        <taxon>Pseudomonadati</taxon>
        <taxon>Pseudomonadota</taxon>
        <taxon>Alphaproteobacteria</taxon>
        <taxon>Rhodobacterales</taxon>
        <taxon>Paracoccaceae</taxon>
        <taxon>Parasedimentitalea</taxon>
    </lineage>
</organism>
<evidence type="ECO:0000259" key="2">
    <source>
        <dbReference type="Pfam" id="PF04984"/>
    </source>
</evidence>
<dbReference type="InterPro" id="IPR052042">
    <property type="entry name" value="Tail_sheath_structural"/>
</dbReference>
<feature type="domain" description="Tail sheath protein subtilisin-like" evidence="2">
    <location>
        <begin position="123"/>
        <end position="276"/>
    </location>
</feature>
<dbReference type="Gene3D" id="3.40.50.11780">
    <property type="match status" value="1"/>
</dbReference>
<evidence type="ECO:0000313" key="4">
    <source>
        <dbReference type="EMBL" id="AZV77881.1"/>
    </source>
</evidence>
<reference evidence="4 5" key="1">
    <citation type="submission" date="2018-10" db="EMBL/GenBank/DDBJ databases">
        <title>Parasedimentitalea marina sp. nov., a psychrophilic bacterium isolated from deep seawater of the New Britain Trench.</title>
        <authorList>
            <person name="Cao J."/>
        </authorList>
    </citation>
    <scope>NUCLEOTIDE SEQUENCE [LARGE SCALE GENOMIC DNA]</scope>
    <source>
        <strain evidence="4 5">W43</strain>
    </source>
</reference>
<accession>A0A3T0N1K5</accession>
<evidence type="ECO:0000256" key="1">
    <source>
        <dbReference type="ARBA" id="ARBA00008005"/>
    </source>
</evidence>
<dbReference type="RefSeq" id="WP_127748442.1">
    <property type="nucleotide sequence ID" value="NZ_CP033219.1"/>
</dbReference>
<dbReference type="Pfam" id="PF04984">
    <property type="entry name" value="Phage_sheath_1"/>
    <property type="match status" value="1"/>
</dbReference>
<comment type="similarity">
    <text evidence="1">Belongs to the myoviridae tail sheath protein family.</text>
</comment>
<dbReference type="InterPro" id="IPR020287">
    <property type="entry name" value="Tail_sheath_C"/>
</dbReference>
<dbReference type="Pfam" id="PF17482">
    <property type="entry name" value="Phage_sheath_1C"/>
    <property type="match status" value="1"/>
</dbReference>
<dbReference type="EMBL" id="CP033219">
    <property type="protein sequence ID" value="AZV77881.1"/>
    <property type="molecule type" value="Genomic_DNA"/>
</dbReference>
<keyword evidence="5" id="KW-1185">Reference proteome</keyword>
<dbReference type="OrthoDB" id="9767864at2"/>
<dbReference type="PANTHER" id="PTHR35861">
    <property type="match status" value="1"/>
</dbReference>
<sequence length="394" mass="42517">MPEQFLHGVEVVQIDDGIRPISTAKSSVIGIVGTAPDADAAIFPLDTPVLVEGPRKAALLNDAGTLKHAYEALYAQGASVAVFIRVAEGADDAATLANIVGDATAFTGVWALEASRSKLDLTPRILAAPGFTSTIPGDPANPVTTNLVAVAEKIRAVVIADGPNTDETDAKTERGNWGSDRLFIVDPAVTVFDTVSAAYVTRPASAYVAGLIAKRDIERGFWWSPSNQVINGISGTTRPVGFHLSSTETEANRMNEAEVATIIRRDGFRLWGNRSTTPDAQWAFLSVRRTADIIYESIEAAHLWAMDRPMSAQLFEDIRDGVQGFGQQMVNVGALLGFKCWLDPELNTETTLKAGKLYLDFDFEPPAPLEHLIFRAHREGEYYEELISSVSAAA</sequence>
<name>A0A3T0N1K5_9RHOB</name>
<gene>
    <name evidence="4" type="ORF">EBB79_08220</name>
</gene>
<dbReference type="InterPro" id="IPR035089">
    <property type="entry name" value="Phage_sheath_subtilisin"/>
</dbReference>
<protein>
    <submittedName>
        <fullName evidence="4">Phage tail protein</fullName>
    </submittedName>
</protein>
<dbReference type="KEGG" id="sedi:EBB79_08220"/>
<dbReference type="PANTHER" id="PTHR35861:SF1">
    <property type="entry name" value="PHAGE TAIL SHEATH PROTEIN"/>
    <property type="match status" value="1"/>
</dbReference>
<dbReference type="Proteomes" id="UP000283063">
    <property type="component" value="Chromosome"/>
</dbReference>
<dbReference type="AlphaFoldDB" id="A0A3T0N1K5"/>
<proteinExistence type="inferred from homology"/>
<feature type="domain" description="Tail sheath protein C-terminal" evidence="3">
    <location>
        <begin position="278"/>
        <end position="376"/>
    </location>
</feature>
<evidence type="ECO:0000259" key="3">
    <source>
        <dbReference type="Pfam" id="PF17482"/>
    </source>
</evidence>
<evidence type="ECO:0000313" key="5">
    <source>
        <dbReference type="Proteomes" id="UP000283063"/>
    </source>
</evidence>